<evidence type="ECO:0000313" key="8">
    <source>
        <dbReference type="Proteomes" id="UP000199312"/>
    </source>
</evidence>
<evidence type="ECO:0000256" key="2">
    <source>
        <dbReference type="ARBA" id="ARBA00008086"/>
    </source>
</evidence>
<dbReference type="Pfam" id="PF04962">
    <property type="entry name" value="KduI"/>
    <property type="match status" value="1"/>
</dbReference>
<keyword evidence="4 6" id="KW-0862">Zinc</keyword>
<evidence type="ECO:0000256" key="1">
    <source>
        <dbReference type="ARBA" id="ARBA00000552"/>
    </source>
</evidence>
<dbReference type="GO" id="GO:0042840">
    <property type="term" value="P:D-glucuronate catabolic process"/>
    <property type="evidence" value="ECO:0007669"/>
    <property type="project" value="TreeGrafter"/>
</dbReference>
<comment type="pathway">
    <text evidence="6">Glycan metabolism; pectin degradation; 2-dehydro-3-deoxy-D-gluconate from pectin: step 4/5.</text>
</comment>
<dbReference type="PIRSF" id="PIRSF006625">
    <property type="entry name" value="KduI"/>
    <property type="match status" value="1"/>
</dbReference>
<dbReference type="SUPFAM" id="SSF51182">
    <property type="entry name" value="RmlC-like cupins"/>
    <property type="match status" value="1"/>
</dbReference>
<evidence type="ECO:0000256" key="4">
    <source>
        <dbReference type="ARBA" id="ARBA00022833"/>
    </source>
</evidence>
<gene>
    <name evidence="6" type="primary">kduI</name>
    <name evidence="7" type="ORF">SAMN04488006_2553</name>
</gene>
<dbReference type="AlphaFoldDB" id="A0A1I6RK61"/>
<dbReference type="GO" id="GO:0008697">
    <property type="term" value="F:4-deoxy-L-threo-5-hexosulose-uronate ketol-isomerase activity"/>
    <property type="evidence" value="ECO:0007669"/>
    <property type="project" value="UniProtKB-UniRule"/>
</dbReference>
<dbReference type="UniPathway" id="UPA00545">
    <property type="reaction ID" value="UER00826"/>
</dbReference>
<organism evidence="7 8">
    <name type="scientific">Lutibacter maritimus</name>
    <dbReference type="NCBI Taxonomy" id="593133"/>
    <lineage>
        <taxon>Bacteria</taxon>
        <taxon>Pseudomonadati</taxon>
        <taxon>Bacteroidota</taxon>
        <taxon>Flavobacteriia</taxon>
        <taxon>Flavobacteriales</taxon>
        <taxon>Flavobacteriaceae</taxon>
        <taxon>Lutibacter</taxon>
    </lineage>
</organism>
<dbReference type="GO" id="GO:0019698">
    <property type="term" value="P:D-galacturonate catabolic process"/>
    <property type="evidence" value="ECO:0007669"/>
    <property type="project" value="TreeGrafter"/>
</dbReference>
<proteinExistence type="inferred from homology"/>
<dbReference type="InterPro" id="IPR011051">
    <property type="entry name" value="RmlC_Cupin_sf"/>
</dbReference>
<dbReference type="GO" id="GO:0045490">
    <property type="term" value="P:pectin catabolic process"/>
    <property type="evidence" value="ECO:0007669"/>
    <property type="project" value="UniProtKB-UniRule"/>
</dbReference>
<dbReference type="PANTHER" id="PTHR38461">
    <property type="entry name" value="4-DEOXY-L-THREO-5-HEXOSULOSE-URONATE KETOL-ISOMERASE"/>
    <property type="match status" value="1"/>
</dbReference>
<keyword evidence="8" id="KW-1185">Reference proteome</keyword>
<dbReference type="EMBL" id="FOZP01000006">
    <property type="protein sequence ID" value="SFS65036.1"/>
    <property type="molecule type" value="Genomic_DNA"/>
</dbReference>
<feature type="binding site" evidence="6">
    <location>
        <position position="224"/>
    </location>
    <ligand>
        <name>Zn(2+)</name>
        <dbReference type="ChEBI" id="CHEBI:29105"/>
    </ligand>
</feature>
<dbReference type="HAMAP" id="MF_00687">
    <property type="entry name" value="KduI"/>
    <property type="match status" value="1"/>
</dbReference>
<dbReference type="Gene3D" id="2.60.120.10">
    <property type="entry name" value="Jelly Rolls"/>
    <property type="match status" value="1"/>
</dbReference>
<dbReference type="GO" id="GO:0008270">
    <property type="term" value="F:zinc ion binding"/>
    <property type="evidence" value="ECO:0007669"/>
    <property type="project" value="UniProtKB-UniRule"/>
</dbReference>
<sequence length="299" mass="33961">MQSIAFLKLFSIFTKKTYITMASKYQVRYASSPKAVKLYDTQQLREEFLIDNLMEEGKINFTYSHYDRYITGSAVPLEPLKLETIDPLKAQYFLERRELGIINVGGIGIVEVDGAIYELDLKDALYIGSGNKEVIFKSNDIKNPAKYYINSAPAHTNYPTKKVSKAEANKIELGSLETANHRTVNQMIIGGIVTTCQLQMGMTELKTGSVWNTMPAHVHDRRMEVYFYLDIPENQAVCHFMGEPQETRHIWMSNHQAVISPPWSIHSGSGTSNYTFIWGMAGENLDYGDMDVCKITDLR</sequence>
<evidence type="ECO:0000256" key="6">
    <source>
        <dbReference type="HAMAP-Rule" id="MF_00687"/>
    </source>
</evidence>
<name>A0A1I6RK61_9FLAO</name>
<evidence type="ECO:0000256" key="5">
    <source>
        <dbReference type="ARBA" id="ARBA00023235"/>
    </source>
</evidence>
<dbReference type="Proteomes" id="UP000199312">
    <property type="component" value="Unassembled WGS sequence"/>
</dbReference>
<comment type="similarity">
    <text evidence="2 6">Belongs to the KduI family.</text>
</comment>
<dbReference type="EC" id="5.3.1.17" evidence="6"/>
<dbReference type="PANTHER" id="PTHR38461:SF1">
    <property type="entry name" value="4-DEOXY-L-THREO-5-HEXOSULOSE-URONATE KETOL-ISOMERASE"/>
    <property type="match status" value="1"/>
</dbReference>
<dbReference type="CDD" id="cd20294">
    <property type="entry name" value="cupin_KduI_N"/>
    <property type="match status" value="1"/>
</dbReference>
<feature type="binding site" evidence="6">
    <location>
        <position position="266"/>
    </location>
    <ligand>
        <name>Zn(2+)</name>
        <dbReference type="ChEBI" id="CHEBI:29105"/>
    </ligand>
</feature>
<protein>
    <recommendedName>
        <fullName evidence="6">4-deoxy-L-threo-5-hexosulose-uronate ketol-isomerase</fullName>
        <ecNumber evidence="6">5.3.1.17</ecNumber>
    </recommendedName>
    <alternativeName>
        <fullName evidence="6">5-keto-4-deoxyuronate isomerase</fullName>
    </alternativeName>
    <alternativeName>
        <fullName evidence="6">DKI isomerase</fullName>
    </alternativeName>
</protein>
<evidence type="ECO:0000313" key="7">
    <source>
        <dbReference type="EMBL" id="SFS65036.1"/>
    </source>
</evidence>
<feature type="binding site" evidence="6">
    <location>
        <position position="217"/>
    </location>
    <ligand>
        <name>Zn(2+)</name>
        <dbReference type="ChEBI" id="CHEBI:29105"/>
    </ligand>
</feature>
<dbReference type="NCBIfam" id="NF002091">
    <property type="entry name" value="PRK00924.1"/>
    <property type="match status" value="1"/>
</dbReference>
<dbReference type="InterPro" id="IPR007045">
    <property type="entry name" value="KduI"/>
</dbReference>
<dbReference type="Gene3D" id="2.60.120.520">
    <property type="entry name" value="pectin degrading enzyme 5-keto 4- deoxyuronate isomerase, domain 1"/>
    <property type="match status" value="1"/>
</dbReference>
<dbReference type="CDD" id="cd20491">
    <property type="entry name" value="cupin_KduI_C"/>
    <property type="match status" value="1"/>
</dbReference>
<dbReference type="InterPro" id="IPR021120">
    <property type="entry name" value="KduI/IolB_isomerase"/>
</dbReference>
<comment type="function">
    <text evidence="6">Catalyzes the isomerization of 5-dehydro-4-deoxy-D-glucuronate to 3-deoxy-D-glycero-2,5-hexodiulosonate.</text>
</comment>
<keyword evidence="5 6" id="KW-0413">Isomerase</keyword>
<comment type="cofactor">
    <cofactor evidence="6">
        <name>Zn(2+)</name>
        <dbReference type="ChEBI" id="CHEBI:29105"/>
    </cofactor>
    <text evidence="6">Binds 1 zinc ion per subunit.</text>
</comment>
<dbReference type="InterPro" id="IPR014710">
    <property type="entry name" value="RmlC-like_jellyroll"/>
</dbReference>
<evidence type="ECO:0000256" key="3">
    <source>
        <dbReference type="ARBA" id="ARBA00022723"/>
    </source>
</evidence>
<dbReference type="STRING" id="593133.SAMN04488006_2553"/>
<comment type="catalytic activity">
    <reaction evidence="1 6">
        <text>5-dehydro-4-deoxy-D-glucuronate = 3-deoxy-D-glycero-2,5-hexodiulosonate</text>
        <dbReference type="Rhea" id="RHEA:23896"/>
        <dbReference type="ChEBI" id="CHEBI:17117"/>
        <dbReference type="ChEBI" id="CHEBI:29071"/>
        <dbReference type="EC" id="5.3.1.17"/>
    </reaction>
</comment>
<dbReference type="InterPro" id="IPR027449">
    <property type="entry name" value="KduI_N"/>
</dbReference>
<accession>A0A1I6RK61</accession>
<feature type="binding site" evidence="6">
    <location>
        <position position="219"/>
    </location>
    <ligand>
        <name>Zn(2+)</name>
        <dbReference type="ChEBI" id="CHEBI:29105"/>
    </ligand>
</feature>
<reference evidence="8" key="1">
    <citation type="submission" date="2016-10" db="EMBL/GenBank/DDBJ databases">
        <authorList>
            <person name="Varghese N."/>
            <person name="Submissions S."/>
        </authorList>
    </citation>
    <scope>NUCLEOTIDE SEQUENCE [LARGE SCALE GENOMIC DNA]</scope>
    <source>
        <strain evidence="8">DSM 24450</strain>
    </source>
</reference>
<keyword evidence="3 6" id="KW-0479">Metal-binding</keyword>